<evidence type="ECO:0000256" key="1">
    <source>
        <dbReference type="ARBA" id="ARBA00022723"/>
    </source>
</evidence>
<evidence type="ECO:0000313" key="6">
    <source>
        <dbReference type="Proteomes" id="UP000000305"/>
    </source>
</evidence>
<dbReference type="HOGENOM" id="CLU_1176477_0_0_1"/>
<evidence type="ECO:0000313" key="5">
    <source>
        <dbReference type="EMBL" id="EFX76233.1"/>
    </source>
</evidence>
<sequence>MAVDSSLLQILSSLPIEDKEAMRIGSASTVTSTNEFDVSLSTNGTTVIRRLPFNYDLNKLDDWKETAGVVFHRFLQDKPFFFSFADVEGSSSILDSDEKIETVLKLHKQKCSIEPVSSLPLQLKLEIIENSSSSSLPEATEPFVKEECATNKDLVTCECDGCGQMVTMGLGYKCLDCNNVHICENCETMNEKHNTHLLIPCLVLILGAEHNYIVKQADGLIQLVSGNENEDQIDGI</sequence>
<dbReference type="InterPro" id="IPR000433">
    <property type="entry name" value="Znf_ZZ"/>
</dbReference>
<dbReference type="SUPFAM" id="SSF57850">
    <property type="entry name" value="RING/U-box"/>
    <property type="match status" value="1"/>
</dbReference>
<name>E9GWA1_DAPPU</name>
<dbReference type="InParanoid" id="E9GWA1"/>
<organism evidence="5 6">
    <name type="scientific">Daphnia pulex</name>
    <name type="common">Water flea</name>
    <dbReference type="NCBI Taxonomy" id="6669"/>
    <lineage>
        <taxon>Eukaryota</taxon>
        <taxon>Metazoa</taxon>
        <taxon>Ecdysozoa</taxon>
        <taxon>Arthropoda</taxon>
        <taxon>Crustacea</taxon>
        <taxon>Branchiopoda</taxon>
        <taxon>Diplostraca</taxon>
        <taxon>Cladocera</taxon>
        <taxon>Anomopoda</taxon>
        <taxon>Daphniidae</taxon>
        <taxon>Daphnia</taxon>
    </lineage>
</organism>
<keyword evidence="6" id="KW-1185">Reference proteome</keyword>
<reference evidence="5 6" key="1">
    <citation type="journal article" date="2011" name="Science">
        <title>The ecoresponsive genome of Daphnia pulex.</title>
        <authorList>
            <person name="Colbourne J.K."/>
            <person name="Pfrender M.E."/>
            <person name="Gilbert D."/>
            <person name="Thomas W.K."/>
            <person name="Tucker A."/>
            <person name="Oakley T.H."/>
            <person name="Tokishita S."/>
            <person name="Aerts A."/>
            <person name="Arnold G.J."/>
            <person name="Basu M.K."/>
            <person name="Bauer D.J."/>
            <person name="Caceres C.E."/>
            <person name="Carmel L."/>
            <person name="Casola C."/>
            <person name="Choi J.H."/>
            <person name="Detter J.C."/>
            <person name="Dong Q."/>
            <person name="Dusheyko S."/>
            <person name="Eads B.D."/>
            <person name="Frohlich T."/>
            <person name="Geiler-Samerotte K.A."/>
            <person name="Gerlach D."/>
            <person name="Hatcher P."/>
            <person name="Jogdeo S."/>
            <person name="Krijgsveld J."/>
            <person name="Kriventseva E.V."/>
            <person name="Kultz D."/>
            <person name="Laforsch C."/>
            <person name="Lindquist E."/>
            <person name="Lopez J."/>
            <person name="Manak J.R."/>
            <person name="Muller J."/>
            <person name="Pangilinan J."/>
            <person name="Patwardhan R.P."/>
            <person name="Pitluck S."/>
            <person name="Pritham E.J."/>
            <person name="Rechtsteiner A."/>
            <person name="Rho M."/>
            <person name="Rogozin I.B."/>
            <person name="Sakarya O."/>
            <person name="Salamov A."/>
            <person name="Schaack S."/>
            <person name="Shapiro H."/>
            <person name="Shiga Y."/>
            <person name="Skalitzky C."/>
            <person name="Smith Z."/>
            <person name="Souvorov A."/>
            <person name="Sung W."/>
            <person name="Tang Z."/>
            <person name="Tsuchiya D."/>
            <person name="Tu H."/>
            <person name="Vos H."/>
            <person name="Wang M."/>
            <person name="Wolf Y.I."/>
            <person name="Yamagata H."/>
            <person name="Yamada T."/>
            <person name="Ye Y."/>
            <person name="Shaw J.R."/>
            <person name="Andrews J."/>
            <person name="Crease T.J."/>
            <person name="Tang H."/>
            <person name="Lucas S.M."/>
            <person name="Robertson H.M."/>
            <person name="Bork P."/>
            <person name="Koonin E.V."/>
            <person name="Zdobnov E.M."/>
            <person name="Grigoriev I.V."/>
            <person name="Lynch M."/>
            <person name="Boore J.L."/>
        </authorList>
    </citation>
    <scope>NUCLEOTIDE SEQUENCE [LARGE SCALE GENOMIC DNA]</scope>
</reference>
<evidence type="ECO:0000259" key="4">
    <source>
        <dbReference type="PROSITE" id="PS01357"/>
    </source>
</evidence>
<dbReference type="KEGG" id="dpx:DAPPUDRAFT_306281"/>
<accession>E9GWA1</accession>
<protein>
    <recommendedName>
        <fullName evidence="4">ZZ-type domain-containing protein</fullName>
    </recommendedName>
</protein>
<keyword evidence="1" id="KW-0479">Metal-binding</keyword>
<dbReference type="Gene3D" id="3.30.60.90">
    <property type="match status" value="1"/>
</dbReference>
<proteinExistence type="predicted"/>
<dbReference type="Proteomes" id="UP000000305">
    <property type="component" value="Unassembled WGS sequence"/>
</dbReference>
<dbReference type="InterPro" id="IPR043145">
    <property type="entry name" value="Znf_ZZ_sf"/>
</dbReference>
<dbReference type="GO" id="GO:0008270">
    <property type="term" value="F:zinc ion binding"/>
    <property type="evidence" value="ECO:0007669"/>
    <property type="project" value="UniProtKB-KW"/>
</dbReference>
<keyword evidence="2" id="KW-0863">Zinc-finger</keyword>
<dbReference type="EMBL" id="GL732570">
    <property type="protein sequence ID" value="EFX76233.1"/>
    <property type="molecule type" value="Genomic_DNA"/>
</dbReference>
<dbReference type="Pfam" id="PF00569">
    <property type="entry name" value="ZZ"/>
    <property type="match status" value="1"/>
</dbReference>
<dbReference type="PROSITE" id="PS01357">
    <property type="entry name" value="ZF_ZZ_1"/>
    <property type="match status" value="1"/>
</dbReference>
<feature type="domain" description="ZZ-type" evidence="4">
    <location>
        <begin position="159"/>
        <end position="186"/>
    </location>
</feature>
<dbReference type="SMART" id="SM00291">
    <property type="entry name" value="ZnF_ZZ"/>
    <property type="match status" value="1"/>
</dbReference>
<dbReference type="AlphaFoldDB" id="E9GWA1"/>
<gene>
    <name evidence="5" type="ORF">DAPPUDRAFT_306281</name>
</gene>
<dbReference type="OrthoDB" id="441278at2759"/>
<evidence type="ECO:0000256" key="2">
    <source>
        <dbReference type="ARBA" id="ARBA00022771"/>
    </source>
</evidence>
<evidence type="ECO:0000256" key="3">
    <source>
        <dbReference type="ARBA" id="ARBA00022833"/>
    </source>
</evidence>
<keyword evidence="3" id="KW-0862">Zinc</keyword>